<proteinExistence type="predicted"/>
<organism evidence="1 2">
    <name type="scientific">Trichuris muris</name>
    <name type="common">Mouse whipworm</name>
    <dbReference type="NCBI Taxonomy" id="70415"/>
    <lineage>
        <taxon>Eukaryota</taxon>
        <taxon>Metazoa</taxon>
        <taxon>Ecdysozoa</taxon>
        <taxon>Nematoda</taxon>
        <taxon>Enoplea</taxon>
        <taxon>Dorylaimia</taxon>
        <taxon>Trichinellida</taxon>
        <taxon>Trichuridae</taxon>
        <taxon>Trichuris</taxon>
    </lineage>
</organism>
<reference evidence="2" key="1">
    <citation type="submission" date="2019-12" db="UniProtKB">
        <authorList>
            <consortium name="WormBaseParasite"/>
        </authorList>
    </citation>
    <scope>IDENTIFICATION</scope>
</reference>
<dbReference type="AlphaFoldDB" id="A0A5S6Q819"/>
<dbReference type="Proteomes" id="UP000046395">
    <property type="component" value="Unassembled WGS sequence"/>
</dbReference>
<sequence length="127" mass="13753">MIGLAERSTPVVSGLFHDERARGKERSACHEFAFARGVKVKLAQAGLKAPRNSSRVGLCSPVGKVLVFEVSRLTTEHLTAGRSAAPLPHGGHRPSVRGRRRVRAVHAARRCLLSGAADRRSVAWVRT</sequence>
<protein>
    <submittedName>
        <fullName evidence="2">Uncharacterized protein</fullName>
    </submittedName>
</protein>
<evidence type="ECO:0000313" key="1">
    <source>
        <dbReference type="Proteomes" id="UP000046395"/>
    </source>
</evidence>
<accession>A0A5S6Q819</accession>
<name>A0A5S6Q819_TRIMR</name>
<keyword evidence="1" id="KW-1185">Reference proteome</keyword>
<dbReference type="WBParaSite" id="TMUE_1000003275.1">
    <property type="protein sequence ID" value="TMUE_1000003275.1"/>
    <property type="gene ID" value="WBGene00302471"/>
</dbReference>
<evidence type="ECO:0000313" key="2">
    <source>
        <dbReference type="WBParaSite" id="TMUE_1000003275.1"/>
    </source>
</evidence>